<reference evidence="2" key="1">
    <citation type="submission" date="2019-11" db="UniProtKB">
        <authorList>
            <consortium name="WormBaseParasite"/>
        </authorList>
    </citation>
    <scope>IDENTIFICATION</scope>
</reference>
<feature type="compositionally biased region" description="Polar residues" evidence="1">
    <location>
        <begin position="110"/>
        <end position="132"/>
    </location>
</feature>
<feature type="compositionally biased region" description="Basic and acidic residues" evidence="1">
    <location>
        <begin position="242"/>
        <end position="257"/>
    </location>
</feature>
<feature type="region of interest" description="Disordered" evidence="1">
    <location>
        <begin position="222"/>
        <end position="289"/>
    </location>
</feature>
<evidence type="ECO:0000313" key="2">
    <source>
        <dbReference type="WBParaSite" id="MCU_004211-RA"/>
    </source>
</evidence>
<evidence type="ECO:0000256" key="1">
    <source>
        <dbReference type="SAM" id="MobiDB-lite"/>
    </source>
</evidence>
<protein>
    <submittedName>
        <fullName evidence="2">RBPJ-interacting and tubulin-associated protein</fullName>
    </submittedName>
</protein>
<name>A0A5K3F1H9_MESCO</name>
<sequence>CDLEKTKGKRHFESKRTSLFGSENSDKISEVISSPKCFSKPKNGEISGKSSNYGDWWKPTETSPLEDLRSRDIAFLSKQSSRLNDIAGFSRTSVGRQNSEECGISDKNETLNVNNNSTTEQTQTASSYASGSQNVFTENTVSNQHSCKGDEKQPGAEIPNELEFVGSDLIREAEARAKARSVVNEQANCAQERGSFKLGEMQDTDVKKLTSGINNKFKNFESIDKLEPTRPTADNTNQTQKELLERRMSERPPESHTVRPPWFTEEKKSHRSAPNSKTKPGPEQNWGFQRTCNQIDFPTYSAKEMRDARPIVVGSRHEKCSWMPSLAPDFIAEKRNVGRPLSDKLLPSGDSAAGRASTSIVSRNANDVNIPPYPKISAPYAMD</sequence>
<accession>A0A5K3F1H9</accession>
<dbReference type="AlphaFoldDB" id="A0A5K3F1H9"/>
<dbReference type="WBParaSite" id="MCU_004211-RA">
    <property type="protein sequence ID" value="MCU_004211-RA"/>
    <property type="gene ID" value="MCU_004211"/>
</dbReference>
<feature type="compositionally biased region" description="Polar residues" evidence="1">
    <location>
        <begin position="356"/>
        <end position="367"/>
    </location>
</feature>
<feature type="compositionally biased region" description="Polar residues" evidence="1">
    <location>
        <begin position="232"/>
        <end position="241"/>
    </location>
</feature>
<feature type="region of interest" description="Disordered" evidence="1">
    <location>
        <begin position="1"/>
        <end position="56"/>
    </location>
</feature>
<proteinExistence type="predicted"/>
<feature type="region of interest" description="Disordered" evidence="1">
    <location>
        <begin position="95"/>
        <end position="132"/>
    </location>
</feature>
<organism evidence="2">
    <name type="scientific">Mesocestoides corti</name>
    <name type="common">Flatworm</name>
    <dbReference type="NCBI Taxonomy" id="53468"/>
    <lineage>
        <taxon>Eukaryota</taxon>
        <taxon>Metazoa</taxon>
        <taxon>Spiralia</taxon>
        <taxon>Lophotrochozoa</taxon>
        <taxon>Platyhelminthes</taxon>
        <taxon>Cestoda</taxon>
        <taxon>Eucestoda</taxon>
        <taxon>Cyclophyllidea</taxon>
        <taxon>Mesocestoididae</taxon>
        <taxon>Mesocestoides</taxon>
    </lineage>
</organism>
<feature type="region of interest" description="Disordered" evidence="1">
    <location>
        <begin position="340"/>
        <end position="383"/>
    </location>
</feature>